<accession>X1A8R5</accession>
<gene>
    <name evidence="1" type="ORF">S01H4_21260</name>
</gene>
<dbReference type="EMBL" id="BART01009615">
    <property type="protein sequence ID" value="GAG78735.1"/>
    <property type="molecule type" value="Genomic_DNA"/>
</dbReference>
<reference evidence="1" key="1">
    <citation type="journal article" date="2014" name="Front. Microbiol.">
        <title>High frequency of phylogenetically diverse reductive dehalogenase-homologous genes in deep subseafloor sedimentary metagenomes.</title>
        <authorList>
            <person name="Kawai M."/>
            <person name="Futagami T."/>
            <person name="Toyoda A."/>
            <person name="Takaki Y."/>
            <person name="Nishi S."/>
            <person name="Hori S."/>
            <person name="Arai W."/>
            <person name="Tsubouchi T."/>
            <person name="Morono Y."/>
            <person name="Uchiyama I."/>
            <person name="Ito T."/>
            <person name="Fujiyama A."/>
            <person name="Inagaki F."/>
            <person name="Takami H."/>
        </authorList>
    </citation>
    <scope>NUCLEOTIDE SEQUENCE</scope>
    <source>
        <strain evidence="1">Expedition CK06-06</strain>
    </source>
</reference>
<evidence type="ECO:0000313" key="1">
    <source>
        <dbReference type="EMBL" id="GAG78735.1"/>
    </source>
</evidence>
<dbReference type="AlphaFoldDB" id="X1A8R5"/>
<name>X1A8R5_9ZZZZ</name>
<organism evidence="1">
    <name type="scientific">marine sediment metagenome</name>
    <dbReference type="NCBI Taxonomy" id="412755"/>
    <lineage>
        <taxon>unclassified sequences</taxon>
        <taxon>metagenomes</taxon>
        <taxon>ecological metagenomes</taxon>
    </lineage>
</organism>
<protein>
    <submittedName>
        <fullName evidence="1">Uncharacterized protein</fullName>
    </submittedName>
</protein>
<feature type="non-terminal residue" evidence="1">
    <location>
        <position position="1"/>
    </location>
</feature>
<comment type="caution">
    <text evidence="1">The sequence shown here is derived from an EMBL/GenBank/DDBJ whole genome shotgun (WGS) entry which is preliminary data.</text>
</comment>
<sequence>IGQQSLVMYVKLSPFGETQEQTYWRGLVGTAMATAEISDEECLEVLRLALPASATTVECSNNHEISEFVTAEDIGDGIVTFTIDLREMEQKLLYDSILVFISGLAVIPIVQSIDVVRYRLVRVYNDKPSNDAD</sequence>
<proteinExistence type="predicted"/>